<accession>F8L5Z2</accession>
<evidence type="ECO:0000313" key="3">
    <source>
        <dbReference type="Proteomes" id="UP000000496"/>
    </source>
</evidence>
<organism evidence="2 3">
    <name type="scientific">Simkania negevensis (strain ATCC VR-1471 / DSM 27360 / Z)</name>
    <dbReference type="NCBI Taxonomy" id="331113"/>
    <lineage>
        <taxon>Bacteria</taxon>
        <taxon>Pseudomonadati</taxon>
        <taxon>Chlamydiota</taxon>
        <taxon>Chlamydiia</taxon>
        <taxon>Parachlamydiales</taxon>
        <taxon>Simkaniaceae</taxon>
        <taxon>Simkania</taxon>
    </lineage>
</organism>
<keyword evidence="3" id="KW-1185">Reference proteome</keyword>
<protein>
    <submittedName>
        <fullName evidence="2">Uncharacterized protein</fullName>
    </submittedName>
</protein>
<dbReference type="HOGENOM" id="CLU_1414321_0_0_0"/>
<reference evidence="2 3" key="2">
    <citation type="journal article" date="2011" name="Mol. Biol. Evol.">
        <title>Unity in variety--the pan-genome of the Chlamydiae.</title>
        <authorList>
            <person name="Collingro A."/>
            <person name="Tischler P."/>
            <person name="Weinmaier T."/>
            <person name="Penz T."/>
            <person name="Heinz E."/>
            <person name="Brunham R.C."/>
            <person name="Read T.D."/>
            <person name="Bavoil P.M."/>
            <person name="Sachse K."/>
            <person name="Kahane S."/>
            <person name="Friedman M.G."/>
            <person name="Rattei T."/>
            <person name="Myers G.S."/>
            <person name="Horn M."/>
        </authorList>
    </citation>
    <scope>NUCLEOTIDE SEQUENCE [LARGE SCALE GENOMIC DNA]</scope>
    <source>
        <strain evidence="3">ATCC VR-1471 / Z</strain>
    </source>
</reference>
<gene>
    <name evidence="2" type="ordered locus">SNE_A02610</name>
</gene>
<dbReference type="EMBL" id="FR872582">
    <property type="protein sequence ID" value="CCB88138.1"/>
    <property type="molecule type" value="Genomic_DNA"/>
</dbReference>
<dbReference type="RefSeq" id="WP_013942605.1">
    <property type="nucleotide sequence ID" value="NC_015713.1"/>
</dbReference>
<evidence type="ECO:0000256" key="1">
    <source>
        <dbReference type="SAM" id="MobiDB-lite"/>
    </source>
</evidence>
<dbReference type="AlphaFoldDB" id="F8L5Z2"/>
<evidence type="ECO:0000313" key="2">
    <source>
        <dbReference type="EMBL" id="CCB88138.1"/>
    </source>
</evidence>
<name>F8L5Z2_SIMNZ</name>
<dbReference type="KEGG" id="sng:SNE_A02610"/>
<feature type="region of interest" description="Disordered" evidence="1">
    <location>
        <begin position="171"/>
        <end position="192"/>
    </location>
</feature>
<proteinExistence type="predicted"/>
<sequence length="192" mass="21820">MVKPIDGFFRPAVIDQVFTKGHDKGRPTFNTMFHKSLYHGLLATTVANFNSTYAGFYGFLRGALDLPFALIQESFFEQVLEADMREIKREPALKAIYIAVNFFTSVTLLYVTCKFGELIYWGGKSLVGRATYRPFGILDLLKIEGMFALFTVGIDIGLKIVDNVLTSNRSSSSQHYHVRPDHERPDFDPEYD</sequence>
<reference key="1">
    <citation type="journal article" date="2011" name="Mol. Biol. Evol.">
        <title>Unity in variety -- the pan-genome of the Chlamydiae.</title>
        <authorList>
            <person name="Collingro A."/>
            <person name="Tischler P."/>
            <person name="Weinmaier T."/>
            <person name="Penz T."/>
            <person name="Heinz E."/>
            <person name="Brunham R.C."/>
            <person name="Read T.D."/>
            <person name="Bavoil P.M."/>
            <person name="Sachse K."/>
            <person name="Kahane S."/>
            <person name="Friedman M.G."/>
            <person name="Rattei T."/>
            <person name="Myers G.S.A."/>
            <person name="Horn M."/>
        </authorList>
    </citation>
    <scope>NUCLEOTIDE SEQUENCE</scope>
    <source>
        <strain>Z</strain>
    </source>
</reference>
<dbReference type="STRING" id="331113.SNE_A02610"/>
<dbReference type="Proteomes" id="UP000000496">
    <property type="component" value="Chromosome gsn.131"/>
</dbReference>
<feature type="compositionally biased region" description="Basic and acidic residues" evidence="1">
    <location>
        <begin position="178"/>
        <end position="192"/>
    </location>
</feature>